<evidence type="ECO:0000256" key="2">
    <source>
        <dbReference type="SAM" id="MobiDB-lite"/>
    </source>
</evidence>
<reference evidence="3" key="2">
    <citation type="submission" date="2023-05" db="EMBL/GenBank/DDBJ databases">
        <authorList>
            <consortium name="Lawrence Berkeley National Laboratory"/>
            <person name="Steindorff A."/>
            <person name="Hensen N."/>
            <person name="Bonometti L."/>
            <person name="Westerberg I."/>
            <person name="Brannstrom I.O."/>
            <person name="Guillou S."/>
            <person name="Cros-Aarteil S."/>
            <person name="Calhoun S."/>
            <person name="Haridas S."/>
            <person name="Kuo A."/>
            <person name="Mondo S."/>
            <person name="Pangilinan J."/>
            <person name="Riley R."/>
            <person name="Labutti K."/>
            <person name="Andreopoulos B."/>
            <person name="Lipzen A."/>
            <person name="Chen C."/>
            <person name="Yanf M."/>
            <person name="Daum C."/>
            <person name="Ng V."/>
            <person name="Clum A."/>
            <person name="Ohm R."/>
            <person name="Martin F."/>
            <person name="Silar P."/>
            <person name="Natvig D."/>
            <person name="Lalanne C."/>
            <person name="Gautier V."/>
            <person name="Ament-Velasquez S.L."/>
            <person name="Kruys A."/>
            <person name="Hutchinson M.I."/>
            <person name="Powell A.J."/>
            <person name="Barry K."/>
            <person name="Miller A.N."/>
            <person name="Grigoriev I.V."/>
            <person name="Debuchy R."/>
            <person name="Gladieux P."/>
            <person name="Thoren M.H."/>
            <person name="Johannesson H."/>
        </authorList>
    </citation>
    <scope>NUCLEOTIDE SEQUENCE</scope>
    <source>
        <strain evidence="3">CBS 103.79</strain>
    </source>
</reference>
<feature type="compositionally biased region" description="Basic and acidic residues" evidence="2">
    <location>
        <begin position="74"/>
        <end position="87"/>
    </location>
</feature>
<dbReference type="EMBL" id="MU855426">
    <property type="protein sequence ID" value="KAK3903864.1"/>
    <property type="molecule type" value="Genomic_DNA"/>
</dbReference>
<feature type="compositionally biased region" description="Polar residues" evidence="2">
    <location>
        <begin position="399"/>
        <end position="412"/>
    </location>
</feature>
<feature type="region of interest" description="Disordered" evidence="2">
    <location>
        <begin position="695"/>
        <end position="819"/>
    </location>
</feature>
<evidence type="ECO:0000256" key="1">
    <source>
        <dbReference type="SAM" id="Coils"/>
    </source>
</evidence>
<feature type="region of interest" description="Disordered" evidence="2">
    <location>
        <begin position="21"/>
        <end position="205"/>
    </location>
</feature>
<feature type="region of interest" description="Disordered" evidence="2">
    <location>
        <begin position="1088"/>
        <end position="1107"/>
    </location>
</feature>
<feature type="compositionally biased region" description="Basic and acidic residues" evidence="2">
    <location>
        <begin position="712"/>
        <end position="727"/>
    </location>
</feature>
<feature type="compositionally biased region" description="Basic and acidic residues" evidence="2">
    <location>
        <begin position="299"/>
        <end position="320"/>
    </location>
</feature>
<name>A0AAN6MNE6_9PEZI</name>
<evidence type="ECO:0000313" key="3">
    <source>
        <dbReference type="EMBL" id="KAK3903864.1"/>
    </source>
</evidence>
<keyword evidence="4" id="KW-1185">Reference proteome</keyword>
<organism evidence="3 4">
    <name type="scientific">Staphylotrichum tortipilum</name>
    <dbReference type="NCBI Taxonomy" id="2831512"/>
    <lineage>
        <taxon>Eukaryota</taxon>
        <taxon>Fungi</taxon>
        <taxon>Dikarya</taxon>
        <taxon>Ascomycota</taxon>
        <taxon>Pezizomycotina</taxon>
        <taxon>Sordariomycetes</taxon>
        <taxon>Sordariomycetidae</taxon>
        <taxon>Sordariales</taxon>
        <taxon>Chaetomiaceae</taxon>
        <taxon>Staphylotrichum</taxon>
    </lineage>
</organism>
<gene>
    <name evidence="3" type="ORF">C8A05DRAFT_42990</name>
</gene>
<dbReference type="AlphaFoldDB" id="A0AAN6MNE6"/>
<evidence type="ECO:0008006" key="5">
    <source>
        <dbReference type="Google" id="ProtNLM"/>
    </source>
</evidence>
<feature type="compositionally biased region" description="Polar residues" evidence="2">
    <location>
        <begin position="807"/>
        <end position="819"/>
    </location>
</feature>
<feature type="compositionally biased region" description="Low complexity" evidence="2">
    <location>
        <begin position="260"/>
        <end position="275"/>
    </location>
</feature>
<keyword evidence="1" id="KW-0175">Coiled coil</keyword>
<protein>
    <recommendedName>
        <fullName evidence="5">Pathway-specific nitrogen regulator</fullName>
    </recommendedName>
</protein>
<feature type="coiled-coil region" evidence="1">
    <location>
        <begin position="602"/>
        <end position="636"/>
    </location>
</feature>
<feature type="region of interest" description="Disordered" evidence="2">
    <location>
        <begin position="224"/>
        <end position="426"/>
    </location>
</feature>
<feature type="compositionally biased region" description="Basic and acidic residues" evidence="2">
    <location>
        <begin position="173"/>
        <end position="192"/>
    </location>
</feature>
<accession>A0AAN6MNE6</accession>
<feature type="compositionally biased region" description="Low complexity" evidence="2">
    <location>
        <begin position="147"/>
        <end position="171"/>
    </location>
</feature>
<comment type="caution">
    <text evidence="3">The sequence shown here is derived from an EMBL/GenBank/DDBJ whole genome shotgun (WGS) entry which is preliminary data.</text>
</comment>
<feature type="compositionally biased region" description="Basic and acidic residues" evidence="2">
    <location>
        <begin position="21"/>
        <end position="34"/>
    </location>
</feature>
<feature type="compositionally biased region" description="Polar residues" evidence="2">
    <location>
        <begin position="35"/>
        <end position="48"/>
    </location>
</feature>
<proteinExistence type="predicted"/>
<feature type="region of interest" description="Disordered" evidence="2">
    <location>
        <begin position="989"/>
        <end position="1021"/>
    </location>
</feature>
<sequence length="1107" mass="119995">MPRKAAALDLDFTLHDDHAKMSEIMDQHTTDETRTTSPEEVQDSTTPNVPEAQEETPPPATVEEAEAAAAQQTPDEKQKEEDTKVVEENMAASEATPELEDPAAKPEVEQEAPAGVDDTVPEEAESAAEEILGGDNADLEAQDLGSEAPQETTAPEEGAATTLEASEPQAAQEEERPAEDTDAHADAEEEALRPSSPVVNRKTSLRTEALIQAAARAVMAKIERRNSGTLDVPEEDEFDNSLLSTGSPMDDAESPRHAPSHSLSSDDAGNSSSPNDPDDDDLFSDRSARSSVCSIDAHPMPESDDAKTPQPKEKPSRRDSYATTTSTTTTTTGHHATHSPRIISGFSTSTAPTDDKSFTPTARLPFRTPSEIRAMHLSSPTPSRGSGSQSGGGSLSRIASPTPTTLSATQYSPKGRTPPRFKPPRPDPAPLVLLHVTLLPLRWAWGDVLALAPEGGECEADGALRGLKDAWRMLQDRVGDTVLERGVLLPHPQNDYEVLEERLLEALELPLRRRARILACGHYLGAANLGGEEEDEEEEGDKTEWCGTCKGEIRLEQLGPGRVFRVKVYASNGLMRAGAWEACWREMERVDVEVEPIVELAVQAELEKLGALQLEMEEERRREEEELERAIEMEAAAAVKAEMLRVETPALEQSRLDAIASSRPASAMHTRLEAMTSSRPASALQFAAASNSLIRARTPTPAPHQSEPIDTSEDRRRRDEERLREIYGDEPSQPQPQSHPDEPPYPPPSQTLTLAHPQQPQRLLTDGTDHPPYPSNPHPQTYPNDHHNSNAHTSPYNNTPPHPSQAPAPTSSLGPNPSATDLATEALRVLLRDPKNVAILHQPGGQGGALGVPVQREVKMLGAVEEVAVAVEAVVGIEKVPVVVEQAARAAPEVAAPEVEVVVESAAVEEVVEEVVEEQKVEVEAEVQEEEAVPATVEVVEEFKDEPVVEETAVTLAPVDLGDICLPHGLEYPVTLVGDVPIQEETEQALASPMEGTEEPLADNQEEPAPTTSATSASTTSLFIPGPYVTERKTVRVFETVTETVRVSVVTETETVSTVVTAVPQTVEETVYETETVRITVSVPVEEQMDRERKKKKGEGKECKGWF</sequence>
<feature type="compositionally biased region" description="Low complexity" evidence="2">
    <location>
        <begin position="322"/>
        <end position="334"/>
    </location>
</feature>
<feature type="compositionally biased region" description="Polar residues" evidence="2">
    <location>
        <begin position="751"/>
        <end position="762"/>
    </location>
</feature>
<feature type="compositionally biased region" description="Low complexity" evidence="2">
    <location>
        <begin position="377"/>
        <end position="387"/>
    </location>
</feature>
<feature type="compositionally biased region" description="Acidic residues" evidence="2">
    <location>
        <begin position="996"/>
        <end position="1006"/>
    </location>
</feature>
<dbReference type="Proteomes" id="UP001303889">
    <property type="component" value="Unassembled WGS sequence"/>
</dbReference>
<feature type="compositionally biased region" description="Low complexity" evidence="2">
    <location>
        <begin position="1008"/>
        <end position="1021"/>
    </location>
</feature>
<evidence type="ECO:0000313" key="4">
    <source>
        <dbReference type="Proteomes" id="UP001303889"/>
    </source>
</evidence>
<feature type="compositionally biased region" description="Acidic residues" evidence="2">
    <location>
        <begin position="119"/>
        <end position="128"/>
    </location>
</feature>
<reference evidence="3" key="1">
    <citation type="journal article" date="2023" name="Mol. Phylogenet. Evol.">
        <title>Genome-scale phylogeny and comparative genomics of the fungal order Sordariales.</title>
        <authorList>
            <person name="Hensen N."/>
            <person name="Bonometti L."/>
            <person name="Westerberg I."/>
            <person name="Brannstrom I.O."/>
            <person name="Guillou S."/>
            <person name="Cros-Aarteil S."/>
            <person name="Calhoun S."/>
            <person name="Haridas S."/>
            <person name="Kuo A."/>
            <person name="Mondo S."/>
            <person name="Pangilinan J."/>
            <person name="Riley R."/>
            <person name="LaButti K."/>
            <person name="Andreopoulos B."/>
            <person name="Lipzen A."/>
            <person name="Chen C."/>
            <person name="Yan M."/>
            <person name="Daum C."/>
            <person name="Ng V."/>
            <person name="Clum A."/>
            <person name="Steindorff A."/>
            <person name="Ohm R.A."/>
            <person name="Martin F."/>
            <person name="Silar P."/>
            <person name="Natvig D.O."/>
            <person name="Lalanne C."/>
            <person name="Gautier V."/>
            <person name="Ament-Velasquez S.L."/>
            <person name="Kruys A."/>
            <person name="Hutchinson M.I."/>
            <person name="Powell A.J."/>
            <person name="Barry K."/>
            <person name="Miller A.N."/>
            <person name="Grigoriev I.V."/>
            <person name="Debuchy R."/>
            <person name="Gladieux P."/>
            <person name="Hiltunen Thoren M."/>
            <person name="Johannesson H."/>
        </authorList>
    </citation>
    <scope>NUCLEOTIDE SEQUENCE</scope>
    <source>
        <strain evidence="3">CBS 103.79</strain>
    </source>
</reference>